<reference evidence="3 4" key="1">
    <citation type="submission" date="2020-02" db="EMBL/GenBank/DDBJ databases">
        <title>Genome sequence of strain CCNWXJ40-4.</title>
        <authorList>
            <person name="Gao J."/>
            <person name="Sun J."/>
        </authorList>
    </citation>
    <scope>NUCLEOTIDE SEQUENCE [LARGE SCALE GENOMIC DNA]</scope>
    <source>
        <strain evidence="3 4">CCNWXJ 40-4</strain>
    </source>
</reference>
<keyword evidence="3" id="KW-0418">Kinase</keyword>
<dbReference type="RefSeq" id="WP_165028751.1">
    <property type="nucleotide sequence ID" value="NZ_JAAKZF010000017.1"/>
</dbReference>
<protein>
    <submittedName>
        <fullName evidence="3">Nucleoside diphosphate kinase regulator</fullName>
    </submittedName>
</protein>
<dbReference type="InterPro" id="IPR023459">
    <property type="entry name" value="Tscrpt_elong_fac_GreA/B_fam"/>
</dbReference>
<dbReference type="GO" id="GO:0032784">
    <property type="term" value="P:regulation of DNA-templated transcription elongation"/>
    <property type="evidence" value="ECO:0007669"/>
    <property type="project" value="InterPro"/>
</dbReference>
<dbReference type="AlphaFoldDB" id="A0A6G4WDX4"/>
<dbReference type="Proteomes" id="UP001642900">
    <property type="component" value="Unassembled WGS sequence"/>
</dbReference>
<dbReference type="Gene3D" id="3.10.50.30">
    <property type="entry name" value="Transcription elongation factor, GreA/GreB, C-terminal domain"/>
    <property type="match status" value="1"/>
</dbReference>
<evidence type="ECO:0000313" key="4">
    <source>
        <dbReference type="Proteomes" id="UP001642900"/>
    </source>
</evidence>
<keyword evidence="4" id="KW-1185">Reference proteome</keyword>
<dbReference type="GO" id="GO:0003677">
    <property type="term" value="F:DNA binding"/>
    <property type="evidence" value="ECO:0007669"/>
    <property type="project" value="InterPro"/>
</dbReference>
<dbReference type="NCBIfam" id="NF004396">
    <property type="entry name" value="PRK05753.1"/>
    <property type="match status" value="1"/>
</dbReference>
<feature type="domain" description="Regulator of nucleoside diphosphate kinase N-terminal" evidence="2">
    <location>
        <begin position="11"/>
        <end position="51"/>
    </location>
</feature>
<organism evidence="3 4">
    <name type="scientific">Allomesorhizobium camelthorni</name>
    <dbReference type="NCBI Taxonomy" id="475069"/>
    <lineage>
        <taxon>Bacteria</taxon>
        <taxon>Pseudomonadati</taxon>
        <taxon>Pseudomonadota</taxon>
        <taxon>Alphaproteobacteria</taxon>
        <taxon>Hyphomicrobiales</taxon>
        <taxon>Phyllobacteriaceae</taxon>
        <taxon>Allomesorhizobium</taxon>
    </lineage>
</organism>
<comment type="caution">
    <text evidence="3">The sequence shown here is derived from an EMBL/GenBank/DDBJ whole genome shotgun (WGS) entry which is preliminary data.</text>
</comment>
<gene>
    <name evidence="3" type="primary">rnk</name>
    <name evidence="3" type="ORF">G6N73_14605</name>
</gene>
<evidence type="ECO:0000259" key="1">
    <source>
        <dbReference type="Pfam" id="PF01272"/>
    </source>
</evidence>
<keyword evidence="3" id="KW-0808">Transferase</keyword>
<dbReference type="PANTHER" id="PTHR30437:SF5">
    <property type="entry name" value="REGULATOR OF NUCLEOSIDE DIPHOSPHATE KINASE"/>
    <property type="match status" value="1"/>
</dbReference>
<dbReference type="InterPro" id="IPR029462">
    <property type="entry name" value="Rnk_N"/>
</dbReference>
<dbReference type="GO" id="GO:0006354">
    <property type="term" value="P:DNA-templated transcription elongation"/>
    <property type="evidence" value="ECO:0007669"/>
    <property type="project" value="TreeGrafter"/>
</dbReference>
<name>A0A6G4WDX4_9HYPH</name>
<proteinExistence type="predicted"/>
<sequence length="146" mass="15562">MPRTAKAGRKPVITVARSEHDRLLVFANTIAAQNPDSSEELLAELERARVVNDDRVPDDVVRMGSSVKFEPDTGETRTVTLVYPGEADISVGKVSVLTPIGTALLGLAPGQSIGWTARDGRRHELHILSVDAPPAESQQQGSGEAA</sequence>
<dbReference type="GO" id="GO:0016301">
    <property type="term" value="F:kinase activity"/>
    <property type="evidence" value="ECO:0007669"/>
    <property type="project" value="UniProtKB-KW"/>
</dbReference>
<dbReference type="EMBL" id="JAAKZF010000017">
    <property type="protein sequence ID" value="NGO52393.1"/>
    <property type="molecule type" value="Genomic_DNA"/>
</dbReference>
<dbReference type="GO" id="GO:0070063">
    <property type="term" value="F:RNA polymerase binding"/>
    <property type="evidence" value="ECO:0007669"/>
    <property type="project" value="InterPro"/>
</dbReference>
<dbReference type="InterPro" id="IPR036953">
    <property type="entry name" value="GreA/GreB_C_sf"/>
</dbReference>
<dbReference type="Pfam" id="PF01272">
    <property type="entry name" value="GreA_GreB"/>
    <property type="match status" value="1"/>
</dbReference>
<accession>A0A6G4WDX4</accession>
<dbReference type="InterPro" id="IPR001437">
    <property type="entry name" value="Tscrpt_elong_fac_GreA/B_C"/>
</dbReference>
<dbReference type="Pfam" id="PF14760">
    <property type="entry name" value="Rnk_N"/>
    <property type="match status" value="1"/>
</dbReference>
<feature type="domain" description="Transcription elongation factor GreA/GreB C-terminal" evidence="1">
    <location>
        <begin position="57"/>
        <end position="131"/>
    </location>
</feature>
<dbReference type="SUPFAM" id="SSF54534">
    <property type="entry name" value="FKBP-like"/>
    <property type="match status" value="1"/>
</dbReference>
<evidence type="ECO:0000259" key="2">
    <source>
        <dbReference type="Pfam" id="PF14760"/>
    </source>
</evidence>
<evidence type="ECO:0000313" key="3">
    <source>
        <dbReference type="EMBL" id="NGO52393.1"/>
    </source>
</evidence>
<dbReference type="PANTHER" id="PTHR30437">
    <property type="entry name" value="TRANSCRIPTION ELONGATION FACTOR GREA"/>
    <property type="match status" value="1"/>
</dbReference>
<dbReference type="Gene3D" id="1.10.286.20">
    <property type="match status" value="1"/>
</dbReference>